<accession>A0A6N1MHY6</accession>
<organism evidence="2 3">
    <name type="scientific">Acinetobacter lwoffii</name>
    <dbReference type="NCBI Taxonomy" id="28090"/>
    <lineage>
        <taxon>Bacteria</taxon>
        <taxon>Pseudomonadati</taxon>
        <taxon>Pseudomonadota</taxon>
        <taxon>Gammaproteobacteria</taxon>
        <taxon>Moraxellales</taxon>
        <taxon>Moraxellaceae</taxon>
        <taxon>Acinetobacter</taxon>
    </lineage>
</organism>
<evidence type="ECO:0000313" key="3">
    <source>
        <dbReference type="Proteomes" id="UP000509126"/>
    </source>
</evidence>
<evidence type="ECO:0000256" key="1">
    <source>
        <dbReference type="SAM" id="MobiDB-lite"/>
    </source>
</evidence>
<name>A0A6N1MHY6_ACILW</name>
<dbReference type="AlphaFoldDB" id="A0A6N1MHY6"/>
<dbReference type="Pfam" id="PF04404">
    <property type="entry name" value="ERF"/>
    <property type="match status" value="1"/>
</dbReference>
<feature type="compositionally biased region" description="Basic and acidic residues" evidence="1">
    <location>
        <begin position="128"/>
        <end position="137"/>
    </location>
</feature>
<evidence type="ECO:0000313" key="2">
    <source>
        <dbReference type="EMBL" id="QKU21748.1"/>
    </source>
</evidence>
<protein>
    <submittedName>
        <fullName evidence="2">ERF family protein</fullName>
    </submittedName>
</protein>
<dbReference type="RefSeq" id="WP_174894472.1">
    <property type="nucleotide sequence ID" value="NZ_CP054803.1"/>
</dbReference>
<feature type="region of interest" description="Disordered" evidence="1">
    <location>
        <begin position="123"/>
        <end position="179"/>
    </location>
</feature>
<reference evidence="2 3" key="1">
    <citation type="submission" date="2019-11" db="EMBL/GenBank/DDBJ databases">
        <title>FDA dAtabase for Regulatory Grade micrObial Sequences (FDA-ARGOS): Supporting development and validation of Infectious Disease Dx tests.</title>
        <authorList>
            <person name="Patel R."/>
            <person name="Rucinski S."/>
            <person name="Tallon L."/>
            <person name="Sadzewicz L."/>
            <person name="Vavikolanu K."/>
            <person name="Mehta A."/>
            <person name="Aluvathingal J."/>
            <person name="Nadendla S."/>
            <person name="Nandy P."/>
            <person name="Geyer C."/>
            <person name="Yan Y."/>
            <person name="Sichtig H."/>
        </authorList>
    </citation>
    <scope>NUCLEOTIDE SEQUENCE [LARGE SCALE GENOMIC DNA]</scope>
    <source>
        <strain evidence="2 3">FDAARGOS_557</strain>
    </source>
</reference>
<dbReference type="InterPro" id="IPR007499">
    <property type="entry name" value="ERF_bacteria_virus"/>
</dbReference>
<feature type="compositionally biased region" description="Low complexity" evidence="1">
    <location>
        <begin position="138"/>
        <end position="176"/>
    </location>
</feature>
<dbReference type="Proteomes" id="UP000509126">
    <property type="component" value="Chromosome"/>
</dbReference>
<sequence length="234" mass="26751">MTNQIQISDLQHIQRALKAPKKHYNEFGRFNYRKFEDILEELKPLLCQHNCTLVLTDEIREMVGQMFLTATARFTDSNGVVVEVQAHAGIEAKKGMDMAQTFGVSSSYARKYALNGLFLIDDSNDPDTNEHRRELEHAQQSGRNQQQQGNSRQQNNQRQAKQNNQSQGQQQNTQRSAKGDLKTRFNQALKTIPEVQDVEVLNGALRTFQNSEFYPTILKTCTARAHQLGYEFTG</sequence>
<proteinExistence type="predicted"/>
<gene>
    <name evidence="2" type="ORF">FOB19_10255</name>
</gene>
<dbReference type="EMBL" id="CP054803">
    <property type="protein sequence ID" value="QKU21748.1"/>
    <property type="molecule type" value="Genomic_DNA"/>
</dbReference>